<feature type="region of interest" description="Disordered" evidence="5">
    <location>
        <begin position="845"/>
        <end position="895"/>
    </location>
</feature>
<dbReference type="PANTHER" id="PTHR23113:SF368">
    <property type="entry name" value="CELL DIVISION CONTROL PROTEIN 25"/>
    <property type="match status" value="1"/>
</dbReference>
<evidence type="ECO:0000313" key="10">
    <source>
        <dbReference type="Proteomes" id="UP001050691"/>
    </source>
</evidence>
<feature type="compositionally biased region" description="Basic residues" evidence="5">
    <location>
        <begin position="619"/>
        <end position="628"/>
    </location>
</feature>
<dbReference type="InterPro" id="IPR000651">
    <property type="entry name" value="Ras-like_Gua-exchang_fac_N"/>
</dbReference>
<feature type="region of interest" description="Disordered" evidence="5">
    <location>
        <begin position="1"/>
        <end position="65"/>
    </location>
</feature>
<keyword evidence="10" id="KW-1185">Reference proteome</keyword>
<keyword evidence="2 3" id="KW-0344">Guanine-nucleotide releasing factor</keyword>
<feature type="compositionally biased region" description="Acidic residues" evidence="5">
    <location>
        <begin position="684"/>
        <end position="696"/>
    </location>
</feature>
<feature type="compositionally biased region" description="Low complexity" evidence="5">
    <location>
        <begin position="864"/>
        <end position="878"/>
    </location>
</feature>
<gene>
    <name evidence="9" type="ORF">Clacol_007683</name>
</gene>
<dbReference type="PROSITE" id="PS50002">
    <property type="entry name" value="SH3"/>
    <property type="match status" value="1"/>
</dbReference>
<dbReference type="Pfam" id="PF00617">
    <property type="entry name" value="RasGEF"/>
    <property type="match status" value="1"/>
</dbReference>
<feature type="domain" description="N-terminal Ras-GEF" evidence="8">
    <location>
        <begin position="939"/>
        <end position="1074"/>
    </location>
</feature>
<dbReference type="InterPro" id="IPR001895">
    <property type="entry name" value="RASGEF_cat_dom"/>
</dbReference>
<feature type="compositionally biased region" description="Low complexity" evidence="5">
    <location>
        <begin position="785"/>
        <end position="802"/>
    </location>
</feature>
<evidence type="ECO:0000256" key="1">
    <source>
        <dbReference type="ARBA" id="ARBA00022443"/>
    </source>
</evidence>
<dbReference type="PROSITE" id="PS50009">
    <property type="entry name" value="RASGEF_CAT"/>
    <property type="match status" value="1"/>
</dbReference>
<organism evidence="9 10">
    <name type="scientific">Clathrus columnatus</name>
    <dbReference type="NCBI Taxonomy" id="1419009"/>
    <lineage>
        <taxon>Eukaryota</taxon>
        <taxon>Fungi</taxon>
        <taxon>Dikarya</taxon>
        <taxon>Basidiomycota</taxon>
        <taxon>Agaricomycotina</taxon>
        <taxon>Agaricomycetes</taxon>
        <taxon>Phallomycetidae</taxon>
        <taxon>Phallales</taxon>
        <taxon>Clathraceae</taxon>
        <taxon>Clathrus</taxon>
    </lineage>
</organism>
<dbReference type="EMBL" id="BPWL01000008">
    <property type="protein sequence ID" value="GJJ13429.1"/>
    <property type="molecule type" value="Genomic_DNA"/>
</dbReference>
<dbReference type="SMART" id="SM00326">
    <property type="entry name" value="SH3"/>
    <property type="match status" value="1"/>
</dbReference>
<feature type="compositionally biased region" description="Low complexity" evidence="5">
    <location>
        <begin position="740"/>
        <end position="752"/>
    </location>
</feature>
<dbReference type="Pfam" id="PF00018">
    <property type="entry name" value="SH3_1"/>
    <property type="match status" value="1"/>
</dbReference>
<dbReference type="Gene3D" id="2.30.30.40">
    <property type="entry name" value="SH3 Domains"/>
    <property type="match status" value="1"/>
</dbReference>
<feature type="compositionally biased region" description="Low complexity" evidence="5">
    <location>
        <begin position="1293"/>
        <end position="1313"/>
    </location>
</feature>
<feature type="compositionally biased region" description="Low complexity" evidence="5">
    <location>
        <begin position="397"/>
        <end position="410"/>
    </location>
</feature>
<dbReference type="GO" id="GO:0007265">
    <property type="term" value="P:Ras protein signal transduction"/>
    <property type="evidence" value="ECO:0007669"/>
    <property type="project" value="TreeGrafter"/>
</dbReference>
<dbReference type="SUPFAM" id="SSF48366">
    <property type="entry name" value="Ras GEF"/>
    <property type="match status" value="1"/>
</dbReference>
<dbReference type="Gene3D" id="1.10.840.10">
    <property type="entry name" value="Ras guanine-nucleotide exchange factors catalytic domain"/>
    <property type="match status" value="1"/>
</dbReference>
<feature type="compositionally biased region" description="Polar residues" evidence="5">
    <location>
        <begin position="554"/>
        <end position="565"/>
    </location>
</feature>
<dbReference type="PANTHER" id="PTHR23113">
    <property type="entry name" value="GUANINE NUCLEOTIDE EXCHANGE FACTOR"/>
    <property type="match status" value="1"/>
</dbReference>
<feature type="compositionally biased region" description="Pro residues" evidence="5">
    <location>
        <begin position="321"/>
        <end position="336"/>
    </location>
</feature>
<feature type="region of interest" description="Disordered" evidence="5">
    <location>
        <begin position="390"/>
        <end position="410"/>
    </location>
</feature>
<feature type="compositionally biased region" description="Gly residues" evidence="5">
    <location>
        <begin position="629"/>
        <end position="643"/>
    </location>
</feature>
<feature type="compositionally biased region" description="Polar residues" evidence="5">
    <location>
        <begin position="20"/>
        <end position="36"/>
    </location>
</feature>
<dbReference type="Proteomes" id="UP001050691">
    <property type="component" value="Unassembled WGS sequence"/>
</dbReference>
<feature type="domain" description="SH3" evidence="6">
    <location>
        <begin position="103"/>
        <end position="181"/>
    </location>
</feature>
<dbReference type="Pfam" id="PF00618">
    <property type="entry name" value="RasGEF_N"/>
    <property type="match status" value="1"/>
</dbReference>
<feature type="domain" description="Ras-GEF" evidence="7">
    <location>
        <begin position="1105"/>
        <end position="1373"/>
    </location>
</feature>
<evidence type="ECO:0000259" key="7">
    <source>
        <dbReference type="PROSITE" id="PS50009"/>
    </source>
</evidence>
<dbReference type="Gene3D" id="1.20.870.10">
    <property type="entry name" value="Son of sevenless (SoS) protein Chain: S domain 1"/>
    <property type="match status" value="1"/>
</dbReference>
<dbReference type="InterPro" id="IPR001452">
    <property type="entry name" value="SH3_domain"/>
</dbReference>
<accession>A0AAV5AJY9</accession>
<feature type="compositionally biased region" description="Basic and acidic residues" evidence="5">
    <location>
        <begin position="42"/>
        <end position="51"/>
    </location>
</feature>
<proteinExistence type="predicted"/>
<dbReference type="PROSITE" id="PS50212">
    <property type="entry name" value="RASGEF_NTER"/>
    <property type="match status" value="1"/>
</dbReference>
<evidence type="ECO:0008006" key="11">
    <source>
        <dbReference type="Google" id="ProtNLM"/>
    </source>
</evidence>
<evidence type="ECO:0000256" key="3">
    <source>
        <dbReference type="PROSITE-ProRule" id="PRU00168"/>
    </source>
</evidence>
<evidence type="ECO:0000256" key="5">
    <source>
        <dbReference type="SAM" id="MobiDB-lite"/>
    </source>
</evidence>
<dbReference type="InterPro" id="IPR036964">
    <property type="entry name" value="RASGEF_cat_dom_sf"/>
</dbReference>
<feature type="compositionally biased region" description="Polar residues" evidence="5">
    <location>
        <begin position="520"/>
        <end position="546"/>
    </location>
</feature>
<evidence type="ECO:0000259" key="6">
    <source>
        <dbReference type="PROSITE" id="PS50002"/>
    </source>
</evidence>
<dbReference type="GO" id="GO:0005085">
    <property type="term" value="F:guanyl-nucleotide exchange factor activity"/>
    <property type="evidence" value="ECO:0007669"/>
    <property type="project" value="UniProtKB-KW"/>
</dbReference>
<feature type="compositionally biased region" description="Low complexity" evidence="5">
    <location>
        <begin position="570"/>
        <end position="584"/>
    </location>
</feature>
<evidence type="ECO:0000259" key="8">
    <source>
        <dbReference type="PROSITE" id="PS50212"/>
    </source>
</evidence>
<feature type="region of interest" description="Disordered" evidence="5">
    <location>
        <begin position="619"/>
        <end position="718"/>
    </location>
</feature>
<dbReference type="SMART" id="SM00229">
    <property type="entry name" value="RasGEFN"/>
    <property type="match status" value="1"/>
</dbReference>
<dbReference type="CDD" id="cd06224">
    <property type="entry name" value="REM"/>
    <property type="match status" value="1"/>
</dbReference>
<evidence type="ECO:0000256" key="2">
    <source>
        <dbReference type="ARBA" id="ARBA00022658"/>
    </source>
</evidence>
<protein>
    <recommendedName>
        <fullName evidence="11">Ras GEF</fullName>
    </recommendedName>
</protein>
<dbReference type="InterPro" id="IPR036028">
    <property type="entry name" value="SH3-like_dom_sf"/>
</dbReference>
<dbReference type="InterPro" id="IPR008937">
    <property type="entry name" value="Ras-like_GEF"/>
</dbReference>
<dbReference type="InterPro" id="IPR023578">
    <property type="entry name" value="Ras_GEF_dom_sf"/>
</dbReference>
<evidence type="ECO:0000313" key="9">
    <source>
        <dbReference type="EMBL" id="GJJ13429.1"/>
    </source>
</evidence>
<feature type="compositionally biased region" description="Pro residues" evidence="5">
    <location>
        <begin position="355"/>
        <end position="367"/>
    </location>
</feature>
<dbReference type="SUPFAM" id="SSF50044">
    <property type="entry name" value="SH3-domain"/>
    <property type="match status" value="1"/>
</dbReference>
<feature type="region of interest" description="Disordered" evidence="5">
    <location>
        <begin position="1284"/>
        <end position="1313"/>
    </location>
</feature>
<keyword evidence="1 4" id="KW-0728">SH3 domain</keyword>
<feature type="compositionally biased region" description="Polar residues" evidence="5">
    <location>
        <begin position="303"/>
        <end position="312"/>
    </location>
</feature>
<feature type="compositionally biased region" description="Polar residues" evidence="5">
    <location>
        <begin position="670"/>
        <end position="679"/>
    </location>
</feature>
<dbReference type="SMART" id="SM00147">
    <property type="entry name" value="RasGEF"/>
    <property type="match status" value="1"/>
</dbReference>
<comment type="caution">
    <text evidence="9">The sequence shown here is derived from an EMBL/GenBank/DDBJ whole genome shotgun (WGS) entry which is preliminary data.</text>
</comment>
<evidence type="ECO:0000256" key="4">
    <source>
        <dbReference type="PROSITE-ProRule" id="PRU00192"/>
    </source>
</evidence>
<dbReference type="GO" id="GO:0005886">
    <property type="term" value="C:plasma membrane"/>
    <property type="evidence" value="ECO:0007669"/>
    <property type="project" value="TreeGrafter"/>
</dbReference>
<name>A0AAV5AJY9_9AGAM</name>
<feature type="region of interest" description="Disordered" evidence="5">
    <location>
        <begin position="281"/>
        <end position="367"/>
    </location>
</feature>
<feature type="region of interest" description="Disordered" evidence="5">
    <location>
        <begin position="425"/>
        <end position="584"/>
    </location>
</feature>
<feature type="compositionally biased region" description="Polar residues" evidence="5">
    <location>
        <begin position="644"/>
        <end position="656"/>
    </location>
</feature>
<feature type="region of interest" description="Disordered" evidence="5">
    <location>
        <begin position="735"/>
        <end position="806"/>
    </location>
</feature>
<sequence length="1400" mass="151395">MNPGSTSINRGRGMRYRPPSINSIASNFSSLSTDVHPSSIYEGHEGPDRDSVSFGDNIDGSDDADTYIPDAYDEDKFDDYYGDGSDPNDTRFLYHDTSTIENALPFYVLAVYDFLEGDPESMLLFQKGDILEIISVQPSGWWAAQALDDRSENVSGAGRQSQPQEERVGWIPSAFVNVVPTHLIQRLKNTPPQFRVAEYEKAELFVESPEDIDSLIQTWGLDFDAPPVEDEEDYDEHERGVQEIVEETLQMRVQHPHASSQTPTHAPIGPRIRPLPSITAAMSGGSGTPPQLNTSLPVVATPPSLTTTTGPNASKIISPIQPSPVTPVPPNVPAPAPFNLSRRSSLGKSERDLPPSLPPPDTPLPPLPEVAEYENENTEEHRFKSLKRPDFHQHQRTASASTVGSTSTIGSTSAAAGTLIPNQVHNARVPSPLPTPPTSAKSYGRAIGIAPDGMHSTSTLSSNGTVASSNSGATMTTNKTSPPPPATPTTLGFVNKDKPTPPTPPNATTDIPSRKDLRGRSNSTTHSSRSITPPNSAQSAPGSNGQHPPILTPGVNTGGASTQGHAHSASLSTPTHSRSTSSLSSLNFLPRSRSVNHGQGSGGVHNVISSTITNSLSSLRRRAARHGHAGSGSGSGGASGAGGTTPTETINITSSPKPIHQRLLSDETVSDGSAGSSLTRIDDFDLEDDYNDDDELSSSNRKQQRGRTSPSAVQAGGKEKLRKLLGEDAVPFLNSGVGGTNSSSSLSSPSIGKANAGAFARRRREINRRSQESDSSVGANGRPGSASSLPSSTSLNSASAPNINSTSGDLVSHLELTSPVEDHDIELDTDTEVELDPDIDARVQRSFSPTREGLRPGSGSLASPLTTLNPRTPRTPRTAGAFPPGATGVTAGGKNDKVRRLLGDDDAQAFHNAKQALATLPWYLKPEHDPDSGEIRLEHDGSIRYGSVEALVERLTVPFLKSDLEKRFRHVFLLTFHSFTTAERILELLIEKYEMDSPPGLDVEEFNEWKDKKLRPTQARVLHVLTVWVDNYGLIQDDPRVIPRLQDFLELIHSPPQHAQNARLILQNIATKRWTDINLPALESVAATRRPAKSSKTKTDILRIDPGELARHLTLYEARLYLKIRPHECFKFAASQKSEGIANLRAFIATSDKIASWVKLSVLKNDPLGKRADVIHLWIRVAERCRALNNFSSTAAIIAALTSQVIARLQLTWAHVSRTSRIDPLMKIFETTNNFASYRNILMMVDGPCVPYIGTFLSDMVKISEGIPDPPKLVVPIADSESGASNAPNITTPNASGSTSAPNSTTSSSTANQQTREIKLISFSKYTKMEDAAQMILKFQPKVRDAYKLVELVSTMQFVESQLNLAATTNEDEFWTRSQELQRSELAHVDIKIGLEQAGF</sequence>
<reference evidence="9" key="1">
    <citation type="submission" date="2021-10" db="EMBL/GenBank/DDBJ databases">
        <title>De novo Genome Assembly of Clathrus columnatus (Basidiomycota, Fungi) Using Illumina and Nanopore Sequence Data.</title>
        <authorList>
            <person name="Ogiso-Tanaka E."/>
            <person name="Itagaki H."/>
            <person name="Hosoya T."/>
            <person name="Hosaka K."/>
        </authorList>
    </citation>
    <scope>NUCLEOTIDE SEQUENCE</scope>
    <source>
        <strain evidence="9">MO-923</strain>
    </source>
</reference>
<feature type="compositionally biased region" description="Polar residues" evidence="5">
    <location>
        <begin position="455"/>
        <end position="475"/>
    </location>
</feature>